<gene>
    <name evidence="6" type="ORF">DFP79_0034</name>
</gene>
<feature type="domain" description="HTH araC/xylS-type" evidence="5">
    <location>
        <begin position="225"/>
        <end position="323"/>
    </location>
</feature>
<dbReference type="SUPFAM" id="SSF46689">
    <property type="entry name" value="Homeodomain-like"/>
    <property type="match status" value="2"/>
</dbReference>
<keyword evidence="7" id="KW-1185">Reference proteome</keyword>
<keyword evidence="4" id="KW-0812">Transmembrane</keyword>
<dbReference type="InterPro" id="IPR018060">
    <property type="entry name" value="HTH_AraC"/>
</dbReference>
<evidence type="ECO:0000259" key="5">
    <source>
        <dbReference type="PROSITE" id="PS01124"/>
    </source>
</evidence>
<dbReference type="PROSITE" id="PS01124">
    <property type="entry name" value="HTH_ARAC_FAMILY_2"/>
    <property type="match status" value="1"/>
</dbReference>
<dbReference type="GO" id="GO:0003700">
    <property type="term" value="F:DNA-binding transcription factor activity"/>
    <property type="evidence" value="ECO:0007669"/>
    <property type="project" value="InterPro"/>
</dbReference>
<dbReference type="InterPro" id="IPR029062">
    <property type="entry name" value="Class_I_gatase-like"/>
</dbReference>
<dbReference type="Gene3D" id="3.40.50.880">
    <property type="match status" value="1"/>
</dbReference>
<accession>A0A4R6MNA1</accession>
<dbReference type="InterPro" id="IPR009057">
    <property type="entry name" value="Homeodomain-like_sf"/>
</dbReference>
<dbReference type="AlphaFoldDB" id="A0A4R6MNA1"/>
<keyword evidence="1" id="KW-0805">Transcription regulation</keyword>
<dbReference type="EMBL" id="SNXC01000001">
    <property type="protein sequence ID" value="TDP01860.1"/>
    <property type="molecule type" value="Genomic_DNA"/>
</dbReference>
<reference evidence="6 7" key="1">
    <citation type="submission" date="2019-03" db="EMBL/GenBank/DDBJ databases">
        <title>Genomic Encyclopedia of Type Strains, Phase III (KMG-III): the genomes of soil and plant-associated and newly described type strains.</title>
        <authorList>
            <person name="Whitman W."/>
        </authorList>
    </citation>
    <scope>NUCLEOTIDE SEQUENCE [LARGE SCALE GENOMIC DNA]</scope>
    <source>
        <strain evidence="6 7">CECT 7378</strain>
    </source>
</reference>
<evidence type="ECO:0000256" key="3">
    <source>
        <dbReference type="ARBA" id="ARBA00023163"/>
    </source>
</evidence>
<evidence type="ECO:0000313" key="7">
    <source>
        <dbReference type="Proteomes" id="UP000294656"/>
    </source>
</evidence>
<dbReference type="RefSeq" id="WP_208111370.1">
    <property type="nucleotide sequence ID" value="NZ_SNXC01000001.1"/>
</dbReference>
<dbReference type="SMART" id="SM00342">
    <property type="entry name" value="HTH_ARAC"/>
    <property type="match status" value="1"/>
</dbReference>
<sequence length="328" mass="38042">MTYYWPYQTLFMNYEEPMPTFYISIAIIQYPGSLLSAVYGLEEMFEIANSLCSEQGLDVSFSTQLIKESDVTTQQRTYDLILLPPSTHDSYYLNPNNDFITWLKEQYSKGAICATACAAAFILAEAQLIKNTSITTHWRLESTFRQKYPHINLKVDAILINEGQIITAGGMMSWMDLGFEIVTQFTNVQTLRELGRYLVIDTSPREQRYYAKFIPPLNHGDEAVLALQHHIHAHFDQDLSIQSLMSLFHFTQRTLHRRFIKATGYNPSQYIQRYRVQKACQLLETTHLPFESIAFNLGYQDANALRKKFVEIMGLSPKEFKNRFHLKP</sequence>
<keyword evidence="4" id="KW-1133">Transmembrane helix</keyword>
<evidence type="ECO:0000256" key="1">
    <source>
        <dbReference type="ARBA" id="ARBA00023015"/>
    </source>
</evidence>
<dbReference type="GO" id="GO:0043565">
    <property type="term" value="F:sequence-specific DNA binding"/>
    <property type="evidence" value="ECO:0007669"/>
    <property type="project" value="InterPro"/>
</dbReference>
<dbReference type="PANTHER" id="PTHR43280">
    <property type="entry name" value="ARAC-FAMILY TRANSCRIPTIONAL REGULATOR"/>
    <property type="match status" value="1"/>
</dbReference>
<keyword evidence="3" id="KW-0804">Transcription</keyword>
<comment type="caution">
    <text evidence="6">The sequence shown here is derived from an EMBL/GenBank/DDBJ whole genome shotgun (WGS) entry which is preliminary data.</text>
</comment>
<dbReference type="Gene3D" id="1.10.10.60">
    <property type="entry name" value="Homeodomain-like"/>
    <property type="match status" value="1"/>
</dbReference>
<dbReference type="InterPro" id="IPR018062">
    <property type="entry name" value="HTH_AraC-typ_CS"/>
</dbReference>
<feature type="transmembrane region" description="Helical" evidence="4">
    <location>
        <begin position="20"/>
        <end position="41"/>
    </location>
</feature>
<protein>
    <submittedName>
        <fullName evidence="6">Transcriptional regulator GlxA family with amidase domain</fullName>
    </submittedName>
</protein>
<evidence type="ECO:0000313" key="6">
    <source>
        <dbReference type="EMBL" id="TDP01860.1"/>
    </source>
</evidence>
<dbReference type="PANTHER" id="PTHR43280:SF2">
    <property type="entry name" value="HTH-TYPE TRANSCRIPTIONAL REGULATOR EXSA"/>
    <property type="match status" value="1"/>
</dbReference>
<keyword evidence="2" id="KW-0238">DNA-binding</keyword>
<evidence type="ECO:0000256" key="4">
    <source>
        <dbReference type="SAM" id="Phobius"/>
    </source>
</evidence>
<dbReference type="PROSITE" id="PS00041">
    <property type="entry name" value="HTH_ARAC_FAMILY_1"/>
    <property type="match status" value="1"/>
</dbReference>
<dbReference type="Proteomes" id="UP000294656">
    <property type="component" value="Unassembled WGS sequence"/>
</dbReference>
<proteinExistence type="predicted"/>
<dbReference type="Pfam" id="PF01965">
    <property type="entry name" value="DJ-1_PfpI"/>
    <property type="match status" value="1"/>
</dbReference>
<name>A0A4R6MNA1_9GAMM</name>
<dbReference type="InterPro" id="IPR002818">
    <property type="entry name" value="DJ-1/PfpI"/>
</dbReference>
<evidence type="ECO:0000256" key="2">
    <source>
        <dbReference type="ARBA" id="ARBA00023125"/>
    </source>
</evidence>
<dbReference type="SUPFAM" id="SSF52317">
    <property type="entry name" value="Class I glutamine amidotransferase-like"/>
    <property type="match status" value="1"/>
</dbReference>
<organism evidence="6 7">
    <name type="scientific">Marinomonas balearica</name>
    <dbReference type="NCBI Taxonomy" id="491947"/>
    <lineage>
        <taxon>Bacteria</taxon>
        <taxon>Pseudomonadati</taxon>
        <taxon>Pseudomonadota</taxon>
        <taxon>Gammaproteobacteria</taxon>
        <taxon>Oceanospirillales</taxon>
        <taxon>Oceanospirillaceae</taxon>
        <taxon>Marinomonas</taxon>
    </lineage>
</organism>
<dbReference type="Pfam" id="PF12833">
    <property type="entry name" value="HTH_18"/>
    <property type="match status" value="1"/>
</dbReference>
<keyword evidence="4" id="KW-0472">Membrane</keyword>